<sequence>MSTSSSAWLEQFQLCLQCQNLALFQQLWANDALEDAPFLSAADFFQTCLELGDAIRLGEEERLNEHQLLVEVEFYLGQNERYNDSLWLLLVEEAAGLKIWAAAESAAAEALKMLGTEQEEESEKIIDLPLAEEEVSDFLSHFEQLLTEEDMPGLEARCCSKAFNHNLAGPGGLAVEEFCRLRALYRWSLQAWPDYATEFKEEKALLLPISCNHPQAARYNRELLLLLIYQDEWKILGIGAELREMRHLFLSFKQGLLVKR</sequence>
<proteinExistence type="predicted"/>
<evidence type="ECO:0000313" key="2">
    <source>
        <dbReference type="Proteomes" id="UP000007519"/>
    </source>
</evidence>
<accession>H6KZ23</accession>
<dbReference type="HOGENOM" id="CLU_1069152_0_0_10"/>
<name>H6KZ23_SAPGL</name>
<dbReference type="AlphaFoldDB" id="H6KZ23"/>
<evidence type="ECO:0000313" key="1">
    <source>
        <dbReference type="EMBL" id="AFC23307.1"/>
    </source>
</evidence>
<protein>
    <submittedName>
        <fullName evidence="1">Uncharacterized protein</fullName>
    </submittedName>
</protein>
<organism evidence="1 2">
    <name type="scientific">Saprospira grandis (strain Lewin)</name>
    <dbReference type="NCBI Taxonomy" id="984262"/>
    <lineage>
        <taxon>Bacteria</taxon>
        <taxon>Pseudomonadati</taxon>
        <taxon>Bacteroidota</taxon>
        <taxon>Saprospiria</taxon>
        <taxon>Saprospirales</taxon>
        <taxon>Saprospiraceae</taxon>
        <taxon>Saprospira</taxon>
    </lineage>
</organism>
<dbReference type="Proteomes" id="UP000007519">
    <property type="component" value="Chromosome"/>
</dbReference>
<dbReference type="OrthoDB" id="9818628at2"/>
<gene>
    <name evidence="1" type="ordered locus">SGRA_0568</name>
</gene>
<keyword evidence="2" id="KW-1185">Reference proteome</keyword>
<dbReference type="STRING" id="984262.SGRA_0568"/>
<dbReference type="EMBL" id="CP002831">
    <property type="protein sequence ID" value="AFC23307.1"/>
    <property type="molecule type" value="Genomic_DNA"/>
</dbReference>
<reference evidence="1 2" key="1">
    <citation type="journal article" date="2012" name="Stand. Genomic Sci.">
        <title>Complete genome sequencing and analysis of Saprospira grandis str. Lewin, a predatory marine bacterium.</title>
        <authorList>
            <person name="Saw J.H."/>
            <person name="Yuryev A."/>
            <person name="Kanbe M."/>
            <person name="Hou S."/>
            <person name="Young A.G."/>
            <person name="Aizawa S."/>
            <person name="Alam M."/>
        </authorList>
    </citation>
    <scope>NUCLEOTIDE SEQUENCE [LARGE SCALE GENOMIC DNA]</scope>
    <source>
        <strain evidence="1 2">Lewin</strain>
    </source>
</reference>
<dbReference type="KEGG" id="sgn:SGRA_0568"/>
<dbReference type="RefSeq" id="WP_014373551.1">
    <property type="nucleotide sequence ID" value="NC_016940.1"/>
</dbReference>